<dbReference type="Proteomes" id="UP000659344">
    <property type="component" value="Unassembled WGS sequence"/>
</dbReference>
<name>A0ABQ1Y837_9BACL</name>
<keyword evidence="4" id="KW-1185">Reference proteome</keyword>
<dbReference type="RefSeq" id="WP_188536252.1">
    <property type="nucleotide sequence ID" value="NZ_BMFT01000001.1"/>
</dbReference>
<evidence type="ECO:0000313" key="3">
    <source>
        <dbReference type="EMBL" id="GGH15135.1"/>
    </source>
</evidence>
<feature type="region of interest" description="Disordered" evidence="1">
    <location>
        <begin position="34"/>
        <end position="71"/>
    </location>
</feature>
<feature type="signal peptide" evidence="2">
    <location>
        <begin position="1"/>
        <end position="31"/>
    </location>
</feature>
<organism evidence="3 4">
    <name type="scientific">Paenibacillus segetis</name>
    <dbReference type="NCBI Taxonomy" id="1325360"/>
    <lineage>
        <taxon>Bacteria</taxon>
        <taxon>Bacillati</taxon>
        <taxon>Bacillota</taxon>
        <taxon>Bacilli</taxon>
        <taxon>Bacillales</taxon>
        <taxon>Paenibacillaceae</taxon>
        <taxon>Paenibacillus</taxon>
    </lineage>
</organism>
<sequence>MTHKSNIQRRFHATLLLFTCLFILLSGCSKAQTESQNSIPPVETPAPTESNTNTTTEQPNSQTESNVADSEGIPADVKVKKVLVDTTIKKDYHKKVELLTDGGKRVTITDPKGEIVLRQLEYDGIIQAVNGNQVTVQVEHGGQQTLTIPSHIVIEDEDNLGLNKGVEIEWTVDTDGQIQSVELDD</sequence>
<dbReference type="EMBL" id="BMFT01000001">
    <property type="protein sequence ID" value="GGH15135.1"/>
    <property type="molecule type" value="Genomic_DNA"/>
</dbReference>
<evidence type="ECO:0000313" key="4">
    <source>
        <dbReference type="Proteomes" id="UP000659344"/>
    </source>
</evidence>
<accession>A0ABQ1Y837</accession>
<comment type="caution">
    <text evidence="3">The sequence shown here is derived from an EMBL/GenBank/DDBJ whole genome shotgun (WGS) entry which is preliminary data.</text>
</comment>
<proteinExistence type="predicted"/>
<dbReference type="PROSITE" id="PS51257">
    <property type="entry name" value="PROKAR_LIPOPROTEIN"/>
    <property type="match status" value="1"/>
</dbReference>
<evidence type="ECO:0008006" key="5">
    <source>
        <dbReference type="Google" id="ProtNLM"/>
    </source>
</evidence>
<keyword evidence="2" id="KW-0732">Signal</keyword>
<feature type="chain" id="PRO_5046811774" description="Lipoprotein" evidence="2">
    <location>
        <begin position="32"/>
        <end position="185"/>
    </location>
</feature>
<reference evidence="4" key="1">
    <citation type="journal article" date="2019" name="Int. J. Syst. Evol. Microbiol.">
        <title>The Global Catalogue of Microorganisms (GCM) 10K type strain sequencing project: providing services to taxonomists for standard genome sequencing and annotation.</title>
        <authorList>
            <consortium name="The Broad Institute Genomics Platform"/>
            <consortium name="The Broad Institute Genome Sequencing Center for Infectious Disease"/>
            <person name="Wu L."/>
            <person name="Ma J."/>
        </authorList>
    </citation>
    <scope>NUCLEOTIDE SEQUENCE [LARGE SCALE GENOMIC DNA]</scope>
    <source>
        <strain evidence="4">CGMCC 1.12769</strain>
    </source>
</reference>
<feature type="compositionally biased region" description="Polar residues" evidence="1">
    <location>
        <begin position="47"/>
        <end position="68"/>
    </location>
</feature>
<gene>
    <name evidence="3" type="ORF">GCM10008013_09160</name>
</gene>
<evidence type="ECO:0000256" key="1">
    <source>
        <dbReference type="SAM" id="MobiDB-lite"/>
    </source>
</evidence>
<protein>
    <recommendedName>
        <fullName evidence="5">Lipoprotein</fullName>
    </recommendedName>
</protein>
<evidence type="ECO:0000256" key="2">
    <source>
        <dbReference type="SAM" id="SignalP"/>
    </source>
</evidence>